<dbReference type="InterPro" id="IPR027796">
    <property type="entry name" value="OTT_1508_deam-like"/>
</dbReference>
<keyword evidence="3" id="KW-1185">Reference proteome</keyword>
<feature type="compositionally biased region" description="Polar residues" evidence="1">
    <location>
        <begin position="472"/>
        <end position="481"/>
    </location>
</feature>
<dbReference type="EMBL" id="KN848074">
    <property type="protein sequence ID" value="KIX97397.1"/>
    <property type="molecule type" value="Genomic_DNA"/>
</dbReference>
<feature type="region of interest" description="Disordered" evidence="1">
    <location>
        <begin position="467"/>
        <end position="503"/>
    </location>
</feature>
<dbReference type="STRING" id="1442371.A0A0D2JV96"/>
<gene>
    <name evidence="2" type="ORF">Z520_06849</name>
</gene>
<evidence type="ECO:0000256" key="1">
    <source>
        <dbReference type="SAM" id="MobiDB-lite"/>
    </source>
</evidence>
<dbReference type="AlphaFoldDB" id="A0A0D2JV96"/>
<dbReference type="Proteomes" id="UP000053411">
    <property type="component" value="Unassembled WGS sequence"/>
</dbReference>
<name>A0A0D2JV96_9EURO</name>
<dbReference type="OrthoDB" id="4851849at2759"/>
<dbReference type="VEuPathDB" id="FungiDB:Z520_06849"/>
<feature type="compositionally biased region" description="Polar residues" evidence="1">
    <location>
        <begin position="489"/>
        <end position="503"/>
    </location>
</feature>
<dbReference type="RefSeq" id="XP_016631520.1">
    <property type="nucleotide sequence ID" value="XM_016777349.1"/>
</dbReference>
<dbReference type="GeneID" id="27712595"/>
<dbReference type="Pfam" id="PF14441">
    <property type="entry name" value="OTT_1508_deam"/>
    <property type="match status" value="1"/>
</dbReference>
<sequence>MPDRKPLRTANPDNSIWKGLSEDAFRRTIIALSRATGGVPVDSKDWWSTTDHEESLPPSTTIRLLPYQTEQRLADDLAFISAAQEGVESVAAACVEEIREPPGLIFRVAANEGIREEIRTALEQICACLMSCASTDISLVECISTTRRLVLAFCHVRIISRMRLFLGYQPSHHHGAAMNAGPKLENTLSRMRSTATTATAVGLVNRITKLRAKFQNILRLDNLQAAQELEECVHECFSITTDNGRTPFRTTLHEAELDSRAWFNNKFMMQIDKLGAYYRIPETLSREARRKGMRPLFSRIRLEYIAPYRPAKSSISLSGEKVYCHVHAEVQMVIHYILKATGPRPRIIGTSKAACFLCHLFITEHKVFAVSAWHGRLYDQWTIPDLKEYSPANITALRATIQEMHRKCTQLISTRSPLRPYPLTSRHNLQHLPTFSPASTIHNVRLDQAQRLSRPVSTVAEGVEVNGPCIHTSGSSASSIVPEQDASELPSSADGSAAPSRSNDVPISEIAVESNEVRTPVPQNRALSDWHQRIDSRESTSSTGILHLRPGRPRFIELPRINILAEIESPSKGIIALKDNDMNIPSGSRVVNLEDLGEVHETILEKRDSESSIVLQFQKGGINVCCVALEWI</sequence>
<protein>
    <submittedName>
        <fullName evidence="2">Uncharacterized protein</fullName>
    </submittedName>
</protein>
<evidence type="ECO:0000313" key="2">
    <source>
        <dbReference type="EMBL" id="KIX97397.1"/>
    </source>
</evidence>
<proteinExistence type="predicted"/>
<organism evidence="2 3">
    <name type="scientific">Fonsecaea multimorphosa CBS 102226</name>
    <dbReference type="NCBI Taxonomy" id="1442371"/>
    <lineage>
        <taxon>Eukaryota</taxon>
        <taxon>Fungi</taxon>
        <taxon>Dikarya</taxon>
        <taxon>Ascomycota</taxon>
        <taxon>Pezizomycotina</taxon>
        <taxon>Eurotiomycetes</taxon>
        <taxon>Chaetothyriomycetidae</taxon>
        <taxon>Chaetothyriales</taxon>
        <taxon>Herpotrichiellaceae</taxon>
        <taxon>Fonsecaea</taxon>
    </lineage>
</organism>
<reference evidence="2 3" key="1">
    <citation type="submission" date="2015-01" db="EMBL/GenBank/DDBJ databases">
        <title>The Genome Sequence of Fonsecaea multimorphosa CBS 102226.</title>
        <authorList>
            <consortium name="The Broad Institute Genomics Platform"/>
            <person name="Cuomo C."/>
            <person name="de Hoog S."/>
            <person name="Gorbushina A."/>
            <person name="Stielow B."/>
            <person name="Teixiera M."/>
            <person name="Abouelleil A."/>
            <person name="Chapman S.B."/>
            <person name="Priest M."/>
            <person name="Young S.K."/>
            <person name="Wortman J."/>
            <person name="Nusbaum C."/>
            <person name="Birren B."/>
        </authorList>
    </citation>
    <scope>NUCLEOTIDE SEQUENCE [LARGE SCALE GENOMIC DNA]</scope>
    <source>
        <strain evidence="2 3">CBS 102226</strain>
    </source>
</reference>
<accession>A0A0D2JV96</accession>
<evidence type="ECO:0000313" key="3">
    <source>
        <dbReference type="Proteomes" id="UP000053411"/>
    </source>
</evidence>